<evidence type="ECO:0000313" key="2">
    <source>
        <dbReference type="Proteomes" id="UP001164250"/>
    </source>
</evidence>
<dbReference type="EMBL" id="CM047899">
    <property type="protein sequence ID" value="KAJ0101302.1"/>
    <property type="molecule type" value="Genomic_DNA"/>
</dbReference>
<protein>
    <submittedName>
        <fullName evidence="1">Uncharacterized protein</fullName>
    </submittedName>
</protein>
<proteinExistence type="predicted"/>
<comment type="caution">
    <text evidence="1">The sequence shown here is derived from an EMBL/GenBank/DDBJ whole genome shotgun (WGS) entry which is preliminary data.</text>
</comment>
<reference evidence="2" key="1">
    <citation type="journal article" date="2023" name="G3 (Bethesda)">
        <title>Genome assembly and association tests identify interacting loci associated with vigor, precocity, and sex in interspecific pistachio rootstocks.</title>
        <authorList>
            <person name="Palmer W."/>
            <person name="Jacygrad E."/>
            <person name="Sagayaradj S."/>
            <person name="Cavanaugh K."/>
            <person name="Han R."/>
            <person name="Bertier L."/>
            <person name="Beede B."/>
            <person name="Kafkas S."/>
            <person name="Golino D."/>
            <person name="Preece J."/>
            <person name="Michelmore R."/>
        </authorList>
    </citation>
    <scope>NUCLEOTIDE SEQUENCE [LARGE SCALE GENOMIC DNA]</scope>
</reference>
<name>A0ACC1BQA8_9ROSI</name>
<evidence type="ECO:0000313" key="1">
    <source>
        <dbReference type="EMBL" id="KAJ0101302.1"/>
    </source>
</evidence>
<dbReference type="Proteomes" id="UP001164250">
    <property type="component" value="Chromosome 3"/>
</dbReference>
<keyword evidence="2" id="KW-1185">Reference proteome</keyword>
<accession>A0ACC1BQA8</accession>
<gene>
    <name evidence="1" type="ORF">Patl1_04278</name>
</gene>
<sequence length="462" mass="51442">MIRMGTFQAATLFLYFITTFSQLHFTTSKSPGLTLELIPRDSPKSPLYPGNLTRLERLQRMIRSSDARAAYLEAVLAPNATLAPDETIILTVGTDSLFYIVYVGIGTPPVFVFLLLDTGGGLIWSQCKPCKNCYRQIYPMYDSLASSTYRKLSCDHPLCVGDNNLYRCVDQQCVYDVSYGNGDVNTKGVASLESFTVGDGDRVNVVRNLIFGCSDDSRHPNFQTNGVISGIMGFNRSPDSLASQLADPIGKRFSYCFPSFAEDMNHPIYVKFGDEIPQIPGITPTINFVTPTRNFYYYLKLNDISVGGRKLGLEPGLFDIRQDGSGGVIIDSGALITIIDQYTVGRNAYTAVMEAFQNYYDAFKLERTGQVSEGFDLCYQKPPEGFNAFAFLVFHFEGDPFAVDPNNVHYFNVDEGYFCVALKAGNGISILGIWSQQQKRIIYDENINALQFIYDPCSNDTP</sequence>
<organism evidence="1 2">
    <name type="scientific">Pistacia atlantica</name>
    <dbReference type="NCBI Taxonomy" id="434234"/>
    <lineage>
        <taxon>Eukaryota</taxon>
        <taxon>Viridiplantae</taxon>
        <taxon>Streptophyta</taxon>
        <taxon>Embryophyta</taxon>
        <taxon>Tracheophyta</taxon>
        <taxon>Spermatophyta</taxon>
        <taxon>Magnoliopsida</taxon>
        <taxon>eudicotyledons</taxon>
        <taxon>Gunneridae</taxon>
        <taxon>Pentapetalae</taxon>
        <taxon>rosids</taxon>
        <taxon>malvids</taxon>
        <taxon>Sapindales</taxon>
        <taxon>Anacardiaceae</taxon>
        <taxon>Pistacia</taxon>
    </lineage>
</organism>